<dbReference type="AlphaFoldDB" id="A0A7J5B2L8"/>
<feature type="transmembrane region" description="Helical" evidence="1">
    <location>
        <begin position="153"/>
        <end position="175"/>
    </location>
</feature>
<feature type="transmembrane region" description="Helical" evidence="1">
    <location>
        <begin position="119"/>
        <end position="141"/>
    </location>
</feature>
<gene>
    <name evidence="2" type="ORF">F8O03_06820</name>
</gene>
<proteinExistence type="predicted"/>
<accession>A0A7J5B2L8</accession>
<keyword evidence="1" id="KW-0812">Transmembrane</keyword>
<feature type="transmembrane region" description="Helical" evidence="1">
    <location>
        <begin position="255"/>
        <end position="280"/>
    </location>
</feature>
<keyword evidence="1" id="KW-0472">Membrane</keyword>
<dbReference type="OrthoDB" id="5019680at2"/>
<dbReference type="Proteomes" id="UP000490386">
    <property type="component" value="Unassembled WGS sequence"/>
</dbReference>
<feature type="transmembrane region" description="Helical" evidence="1">
    <location>
        <begin position="89"/>
        <end position="113"/>
    </location>
</feature>
<dbReference type="EMBL" id="WBJX01000002">
    <property type="protein sequence ID" value="KAB1638118.1"/>
    <property type="molecule type" value="Genomic_DNA"/>
</dbReference>
<evidence type="ECO:0000313" key="2">
    <source>
        <dbReference type="EMBL" id="KAB1638118.1"/>
    </source>
</evidence>
<organism evidence="2 3">
    <name type="scientific">Pseudoclavibacter terrae</name>
    <dbReference type="NCBI Taxonomy" id="1530195"/>
    <lineage>
        <taxon>Bacteria</taxon>
        <taxon>Bacillati</taxon>
        <taxon>Actinomycetota</taxon>
        <taxon>Actinomycetes</taxon>
        <taxon>Micrococcales</taxon>
        <taxon>Microbacteriaceae</taxon>
        <taxon>Pseudoclavibacter</taxon>
    </lineage>
</organism>
<dbReference type="RefSeq" id="WP_151423218.1">
    <property type="nucleotide sequence ID" value="NZ_WBJX01000002.1"/>
</dbReference>
<evidence type="ECO:0000256" key="1">
    <source>
        <dbReference type="SAM" id="Phobius"/>
    </source>
</evidence>
<evidence type="ECO:0000313" key="3">
    <source>
        <dbReference type="Proteomes" id="UP000490386"/>
    </source>
</evidence>
<keyword evidence="3" id="KW-1185">Reference proteome</keyword>
<feature type="transmembrane region" description="Helical" evidence="1">
    <location>
        <begin position="187"/>
        <end position="205"/>
    </location>
</feature>
<comment type="caution">
    <text evidence="2">The sequence shown here is derived from an EMBL/GenBank/DDBJ whole genome shotgun (WGS) entry which is preliminary data.</text>
</comment>
<sequence length="306" mass="31064">MRSPAIGSIIGAVAGAFGLAPWLATGANLPGQNLWSTETLPGDMPIAFLPIHQYFVVDLVALLVLGGTLAGFAVRLLRERATEVRRAAAIGLAGVQLLAVFESFVALAGGLAMSGSLRAFLFFAGMLVGTLAVVGASQAVYWLTSSRSAPISALGLCLGVIPIGTWLGVWTMLSVGPAGGGLASNELVRWTPGLAVGVVLGMLGVSSLGRIAVWAGSLAAVWLLPVVLGSVQYALGTRNAFGDVLLMTDLARMLLVPLAGELAPPALAAAAIAGLLAFAVHVGRARGRLSPPPGHQSEVLSALAAH</sequence>
<feature type="transmembrane region" description="Helical" evidence="1">
    <location>
        <begin position="54"/>
        <end position="77"/>
    </location>
</feature>
<keyword evidence="1" id="KW-1133">Transmembrane helix</keyword>
<name>A0A7J5B2L8_9MICO</name>
<feature type="transmembrane region" description="Helical" evidence="1">
    <location>
        <begin position="212"/>
        <end position="235"/>
    </location>
</feature>
<reference evidence="2 3" key="1">
    <citation type="submission" date="2019-09" db="EMBL/GenBank/DDBJ databases">
        <title>Phylogeny of genus Pseudoclavibacter and closely related genus.</title>
        <authorList>
            <person name="Li Y."/>
        </authorList>
    </citation>
    <scope>NUCLEOTIDE SEQUENCE [LARGE SCALE GENOMIC DNA]</scope>
    <source>
        <strain evidence="2 3">THG-MD12</strain>
    </source>
</reference>
<protein>
    <submittedName>
        <fullName evidence="2">Uncharacterized protein</fullName>
    </submittedName>
</protein>